<dbReference type="Proteomes" id="UP001597542">
    <property type="component" value="Unassembled WGS sequence"/>
</dbReference>
<dbReference type="RefSeq" id="WP_344276059.1">
    <property type="nucleotide sequence ID" value="NZ_BAAAHV010000012.1"/>
</dbReference>
<name>A0ABW5I5W8_9PSEU</name>
<evidence type="ECO:0000313" key="2">
    <source>
        <dbReference type="Proteomes" id="UP001597542"/>
    </source>
</evidence>
<evidence type="ECO:0000313" key="1">
    <source>
        <dbReference type="EMBL" id="MFD2484759.1"/>
    </source>
</evidence>
<reference evidence="2" key="1">
    <citation type="journal article" date="2019" name="Int. J. Syst. Evol. Microbiol.">
        <title>The Global Catalogue of Microorganisms (GCM) 10K type strain sequencing project: providing services to taxonomists for standard genome sequencing and annotation.</title>
        <authorList>
            <consortium name="The Broad Institute Genomics Platform"/>
            <consortium name="The Broad Institute Genome Sequencing Center for Infectious Disease"/>
            <person name="Wu L."/>
            <person name="Ma J."/>
        </authorList>
    </citation>
    <scope>NUCLEOTIDE SEQUENCE [LARGE SCALE GENOMIC DNA]</scope>
    <source>
        <strain evidence="2">CGMCC 4.7638</strain>
    </source>
</reference>
<accession>A0ABW5I5W8</accession>
<organism evidence="1 2">
    <name type="scientific">Amycolatopsis albidoflavus</name>
    <dbReference type="NCBI Taxonomy" id="102226"/>
    <lineage>
        <taxon>Bacteria</taxon>
        <taxon>Bacillati</taxon>
        <taxon>Actinomycetota</taxon>
        <taxon>Actinomycetes</taxon>
        <taxon>Pseudonocardiales</taxon>
        <taxon>Pseudonocardiaceae</taxon>
        <taxon>Amycolatopsis</taxon>
    </lineage>
</organism>
<sequence>MSDPFTLATVSATVLPQLVKFAFDQAGSVLEKRRSAAADAETKTSDEETRTLDDLEQRVAVLQKYTVDGARPDVADRELLDALDAVARHVESLTGKPLDLAAGLKQSGVEVEMERADIEGPATAVKATSIADTARVAVKFNDGVVRATGEFTAVEINGPIG</sequence>
<keyword evidence="2" id="KW-1185">Reference proteome</keyword>
<comment type="caution">
    <text evidence="1">The sequence shown here is derived from an EMBL/GenBank/DDBJ whole genome shotgun (WGS) entry which is preliminary data.</text>
</comment>
<gene>
    <name evidence="1" type="ORF">ACFSUT_31105</name>
</gene>
<proteinExistence type="predicted"/>
<dbReference type="EMBL" id="JBHUKQ010000015">
    <property type="protein sequence ID" value="MFD2484759.1"/>
    <property type="molecule type" value="Genomic_DNA"/>
</dbReference>
<protein>
    <submittedName>
        <fullName evidence="1">Uncharacterized protein</fullName>
    </submittedName>
</protein>